<feature type="transmembrane region" description="Helical" evidence="5">
    <location>
        <begin position="319"/>
        <end position="338"/>
    </location>
</feature>
<dbReference type="PROSITE" id="PS00216">
    <property type="entry name" value="SUGAR_TRANSPORT_1"/>
    <property type="match status" value="2"/>
</dbReference>
<feature type="transmembrane region" description="Helical" evidence="5">
    <location>
        <begin position="345"/>
        <end position="364"/>
    </location>
</feature>
<dbReference type="InterPro" id="IPR036259">
    <property type="entry name" value="MFS_trans_sf"/>
</dbReference>
<feature type="transmembrane region" description="Helical" evidence="5">
    <location>
        <begin position="405"/>
        <end position="429"/>
    </location>
</feature>
<dbReference type="Pfam" id="PF00083">
    <property type="entry name" value="Sugar_tr"/>
    <property type="match status" value="1"/>
</dbReference>
<proteinExistence type="predicted"/>
<feature type="transmembrane region" description="Helical" evidence="5">
    <location>
        <begin position="82"/>
        <end position="108"/>
    </location>
</feature>
<evidence type="ECO:0000256" key="3">
    <source>
        <dbReference type="ARBA" id="ARBA00022989"/>
    </source>
</evidence>
<comment type="subcellular location">
    <subcellularLocation>
        <location evidence="1">Membrane</location>
        <topology evidence="1">Multi-pass membrane protein</topology>
    </subcellularLocation>
</comment>
<keyword evidence="3 5" id="KW-1133">Transmembrane helix</keyword>
<feature type="transmembrane region" description="Helical" evidence="5">
    <location>
        <begin position="142"/>
        <end position="160"/>
    </location>
</feature>
<dbReference type="EMBL" id="NBTY01000143">
    <property type="protein sequence ID" value="OTP70284.1"/>
    <property type="molecule type" value="Genomic_DNA"/>
</dbReference>
<comment type="caution">
    <text evidence="7">The sequence shown here is derived from an EMBL/GenBank/DDBJ whole genome shotgun (WGS) entry which is preliminary data.</text>
</comment>
<reference evidence="7 8" key="1">
    <citation type="submission" date="2017-03" db="EMBL/GenBank/DDBJ databases">
        <title>Genome analysis of strain PAMC 26510.</title>
        <authorList>
            <person name="Oh H.-M."/>
            <person name="Yang J.-A."/>
        </authorList>
    </citation>
    <scope>NUCLEOTIDE SEQUENCE [LARGE SCALE GENOMIC DNA]</scope>
    <source>
        <strain evidence="7 8">PAMC 26510</strain>
    </source>
</reference>
<dbReference type="SUPFAM" id="SSF103473">
    <property type="entry name" value="MFS general substrate transporter"/>
    <property type="match status" value="1"/>
</dbReference>
<feature type="transmembrane region" description="Helical" evidence="5">
    <location>
        <begin position="46"/>
        <end position="70"/>
    </location>
</feature>
<feature type="transmembrane region" description="Helical" evidence="5">
    <location>
        <begin position="370"/>
        <end position="393"/>
    </location>
</feature>
<name>A0A242MG50_CABSO</name>
<evidence type="ECO:0000313" key="7">
    <source>
        <dbReference type="EMBL" id="OTP70284.1"/>
    </source>
</evidence>
<keyword evidence="4 5" id="KW-0472">Membrane</keyword>
<evidence type="ECO:0000256" key="2">
    <source>
        <dbReference type="ARBA" id="ARBA00022692"/>
    </source>
</evidence>
<evidence type="ECO:0000256" key="4">
    <source>
        <dbReference type="ARBA" id="ARBA00023136"/>
    </source>
</evidence>
<feature type="transmembrane region" description="Helical" evidence="5">
    <location>
        <begin position="115"/>
        <end position="136"/>
    </location>
</feature>
<feature type="transmembrane region" description="Helical" evidence="5">
    <location>
        <begin position="435"/>
        <end position="456"/>
    </location>
</feature>
<feature type="transmembrane region" description="Helical" evidence="5">
    <location>
        <begin position="172"/>
        <end position="191"/>
    </location>
</feature>
<accession>A0A242MG50</accession>
<dbReference type="Proteomes" id="UP000194546">
    <property type="component" value="Unassembled WGS sequence"/>
</dbReference>
<protein>
    <submittedName>
        <fullName evidence="7">4-hydroxybenzoate transporter</fullName>
    </submittedName>
</protein>
<dbReference type="PROSITE" id="PS50850">
    <property type="entry name" value="MFS"/>
    <property type="match status" value="1"/>
</dbReference>
<feature type="transmembrane region" description="Helical" evidence="5">
    <location>
        <begin position="203"/>
        <end position="221"/>
    </location>
</feature>
<evidence type="ECO:0000256" key="1">
    <source>
        <dbReference type="ARBA" id="ARBA00004141"/>
    </source>
</evidence>
<sequence>MFGSKRDQIGRIARRPRVKIGGAHTYAFDVSRSPPQFLSAAQTPSFLGWIFDGYEALALVVVLGPMLHSVQSPAQAASPTTYVGLVIGITLLGWGVGGLIGGILADYVGRKRMMLWSVFLYAVFSGLTAFSQTFWVLCGLRFLTGLAMGSEWSTGVALLSETWPERARAKGAGFLQSGFGWGTLIAAVVWYTLSSTHPLGAETWRLMFVLGAVPAFFVLYIRRGVSESEKWQRAVREKRWSATSGQPVAGDAAVSGKRPFTLTQLFSEPEALRRTLLLLVLSIVTTVGWWAISSWLPTYTVLLAKAEGVPDALSWGSKISIAYTAGAIVAYTIAGFVVDAIGRRAFISLTFVGALVTTFITYKLTTTVEAMMIVAPINGFFTLGCAYVWMAIYPCELFASSVRSTAISFVFNAARLIAWVFPIIAGSMIESFGGVAHAALALGSVYLLGIVLPWFLPETRGAGMPD</sequence>
<dbReference type="Gene3D" id="1.20.1250.20">
    <property type="entry name" value="MFS general substrate transporter like domains"/>
    <property type="match status" value="1"/>
</dbReference>
<organism evidence="7 8">
    <name type="scientific">Caballeronia sordidicola</name>
    <name type="common">Burkholderia sordidicola</name>
    <dbReference type="NCBI Taxonomy" id="196367"/>
    <lineage>
        <taxon>Bacteria</taxon>
        <taxon>Pseudomonadati</taxon>
        <taxon>Pseudomonadota</taxon>
        <taxon>Betaproteobacteria</taxon>
        <taxon>Burkholderiales</taxon>
        <taxon>Burkholderiaceae</taxon>
        <taxon>Caballeronia</taxon>
    </lineage>
</organism>
<gene>
    <name evidence="7" type="ORF">PAMC26510_25800</name>
</gene>
<dbReference type="InterPro" id="IPR005829">
    <property type="entry name" value="Sugar_transporter_CS"/>
</dbReference>
<dbReference type="PROSITE" id="PS00217">
    <property type="entry name" value="SUGAR_TRANSPORT_2"/>
    <property type="match status" value="1"/>
</dbReference>
<evidence type="ECO:0000259" key="6">
    <source>
        <dbReference type="PROSITE" id="PS50850"/>
    </source>
</evidence>
<feature type="transmembrane region" description="Helical" evidence="5">
    <location>
        <begin position="276"/>
        <end position="299"/>
    </location>
</feature>
<dbReference type="AlphaFoldDB" id="A0A242MG50"/>
<dbReference type="GO" id="GO:0046943">
    <property type="term" value="F:carboxylic acid transmembrane transporter activity"/>
    <property type="evidence" value="ECO:0007669"/>
    <property type="project" value="TreeGrafter"/>
</dbReference>
<dbReference type="InterPro" id="IPR005828">
    <property type="entry name" value="MFS_sugar_transport-like"/>
</dbReference>
<feature type="domain" description="Major facilitator superfamily (MFS) profile" evidence="6">
    <location>
        <begin position="41"/>
        <end position="461"/>
    </location>
</feature>
<dbReference type="PANTHER" id="PTHR23508">
    <property type="entry name" value="CARBOXYLIC ACID TRANSPORTER PROTEIN HOMOLOG"/>
    <property type="match status" value="1"/>
</dbReference>
<evidence type="ECO:0000313" key="8">
    <source>
        <dbReference type="Proteomes" id="UP000194546"/>
    </source>
</evidence>
<dbReference type="GO" id="GO:0005886">
    <property type="term" value="C:plasma membrane"/>
    <property type="evidence" value="ECO:0007669"/>
    <property type="project" value="TreeGrafter"/>
</dbReference>
<keyword evidence="2 5" id="KW-0812">Transmembrane</keyword>
<dbReference type="InterPro" id="IPR020846">
    <property type="entry name" value="MFS_dom"/>
</dbReference>
<dbReference type="PANTHER" id="PTHR23508:SF10">
    <property type="entry name" value="CARBOXYLIC ACID TRANSPORTER PROTEIN HOMOLOG"/>
    <property type="match status" value="1"/>
</dbReference>
<evidence type="ECO:0000256" key="5">
    <source>
        <dbReference type="SAM" id="Phobius"/>
    </source>
</evidence>